<dbReference type="AlphaFoldDB" id="A0A8J3JQQ2"/>
<dbReference type="EMBL" id="BONF01000028">
    <property type="protein sequence ID" value="GIF83340.1"/>
    <property type="molecule type" value="Genomic_DNA"/>
</dbReference>
<evidence type="ECO:0000313" key="5">
    <source>
        <dbReference type="Proteomes" id="UP000601223"/>
    </source>
</evidence>
<dbReference type="Proteomes" id="UP000601223">
    <property type="component" value="Unassembled WGS sequence"/>
</dbReference>
<dbReference type="Pfam" id="PF04434">
    <property type="entry name" value="SWIM"/>
    <property type="match status" value="1"/>
</dbReference>
<proteinExistence type="predicted"/>
<keyword evidence="1" id="KW-0863">Zinc-finger</keyword>
<organism evidence="4 5">
    <name type="scientific">Catellatospora bangladeshensis</name>
    <dbReference type="NCBI Taxonomy" id="310355"/>
    <lineage>
        <taxon>Bacteria</taxon>
        <taxon>Bacillati</taxon>
        <taxon>Actinomycetota</taxon>
        <taxon>Actinomycetes</taxon>
        <taxon>Micromonosporales</taxon>
        <taxon>Micromonosporaceae</taxon>
        <taxon>Catellatospora</taxon>
    </lineage>
</organism>
<reference evidence="4 5" key="1">
    <citation type="submission" date="2021-01" db="EMBL/GenBank/DDBJ databases">
        <title>Whole genome shotgun sequence of Catellatospora bangladeshensis NBRC 107357.</title>
        <authorList>
            <person name="Komaki H."/>
            <person name="Tamura T."/>
        </authorList>
    </citation>
    <scope>NUCLEOTIDE SEQUENCE [LARGE SCALE GENOMIC DNA]</scope>
    <source>
        <strain evidence="4 5">NBRC 107357</strain>
    </source>
</reference>
<gene>
    <name evidence="4" type="ORF">Cba03nite_46890</name>
</gene>
<sequence>MSEPIEPPWSAEQIQALAPDASSLKSAVKLAGASGWSSTGTGGTPTGLWGLCQGSGSTPYQICVDLTEPAYKCSCPSRKFPCKHALALLLRWSAGKVDAAAPPQWMTEWTTSRGARAQKKAEAATAPRTEAQEKAAAKRAAKRAESVAGGVAELRVWLSDQVRHGIAGLDQAGYRPFEQVAARLVDAQAPGLAAAVRRLAPLPSSGSGWEQRLLAELGLLHLLAGAAADADALPEDLAVTVRSRAGQQVSADQVLAGPRVRDRWQVVGTRDELDDKLNSRRVWLRGRDTGRAALVLSFAAQGQALPVDLVLGTELDAELTFYPGVAPLRALIAERHGAPSTCPAPGPAQTVAQALDEICTALAADPWLFSWPLLLTGAFAPGQPWHLVDADGDALPLDPSFGEPWRLAAVAGGEPITLAAEWGPSGLRPLTVYAAGEVVRA</sequence>
<evidence type="ECO:0000259" key="3">
    <source>
        <dbReference type="PROSITE" id="PS50966"/>
    </source>
</evidence>
<dbReference type="RefSeq" id="WP_203750007.1">
    <property type="nucleotide sequence ID" value="NZ_BONF01000028.1"/>
</dbReference>
<feature type="domain" description="SWIM-type" evidence="3">
    <location>
        <begin position="60"/>
        <end position="93"/>
    </location>
</feature>
<name>A0A8J3JQQ2_9ACTN</name>
<evidence type="ECO:0000256" key="2">
    <source>
        <dbReference type="SAM" id="MobiDB-lite"/>
    </source>
</evidence>
<feature type="region of interest" description="Disordered" evidence="2">
    <location>
        <begin position="109"/>
        <end position="138"/>
    </location>
</feature>
<protein>
    <recommendedName>
        <fullName evidence="3">SWIM-type domain-containing protein</fullName>
    </recommendedName>
</protein>
<keyword evidence="5" id="KW-1185">Reference proteome</keyword>
<keyword evidence="1" id="KW-0862">Zinc</keyword>
<dbReference type="PROSITE" id="PS50966">
    <property type="entry name" value="ZF_SWIM"/>
    <property type="match status" value="1"/>
</dbReference>
<evidence type="ECO:0000256" key="1">
    <source>
        <dbReference type="PROSITE-ProRule" id="PRU00325"/>
    </source>
</evidence>
<evidence type="ECO:0000313" key="4">
    <source>
        <dbReference type="EMBL" id="GIF83340.1"/>
    </source>
</evidence>
<dbReference type="GO" id="GO:0008270">
    <property type="term" value="F:zinc ion binding"/>
    <property type="evidence" value="ECO:0007669"/>
    <property type="project" value="UniProtKB-KW"/>
</dbReference>
<dbReference type="InterPro" id="IPR007527">
    <property type="entry name" value="Znf_SWIM"/>
</dbReference>
<comment type="caution">
    <text evidence="4">The sequence shown here is derived from an EMBL/GenBank/DDBJ whole genome shotgun (WGS) entry which is preliminary data.</text>
</comment>
<accession>A0A8J3JQQ2</accession>
<keyword evidence="1" id="KW-0479">Metal-binding</keyword>